<evidence type="ECO:0008006" key="3">
    <source>
        <dbReference type="Google" id="ProtNLM"/>
    </source>
</evidence>
<accession>A0A1J5IUV1</accession>
<dbReference type="Pfam" id="PF12686">
    <property type="entry name" value="DUF3800"/>
    <property type="match status" value="1"/>
</dbReference>
<comment type="caution">
    <text evidence="1">The sequence shown here is derived from an EMBL/GenBank/DDBJ whole genome shotgun (WGS) entry which is preliminary data.</text>
</comment>
<reference evidence="1 2" key="1">
    <citation type="journal article" date="2016" name="Environ. Microbiol.">
        <title>Genomic resolution of a cold subsurface aquifer community provides metabolic insights for novel microbes adapted to high CO concentrations.</title>
        <authorList>
            <person name="Probst A.J."/>
            <person name="Castelle C.J."/>
            <person name="Singh A."/>
            <person name="Brown C.T."/>
            <person name="Anantharaman K."/>
            <person name="Sharon I."/>
            <person name="Hug L.A."/>
            <person name="Burstein D."/>
            <person name="Emerson J.B."/>
            <person name="Thomas B.C."/>
            <person name="Banfield J.F."/>
        </authorList>
    </citation>
    <scope>NUCLEOTIDE SEQUENCE [LARGE SCALE GENOMIC DNA]</scope>
    <source>
        <strain evidence="1">CG2_30_54_11</strain>
    </source>
</reference>
<sequence>MFIAYFDETGDDGFPEYSSPAFVLTSITVHHQDWKSVYECLHAFRKILKDRYDFPVKIELHTRDFLRAKGAYHAMGYPETERLEILKEYAHNQCLSVQEG</sequence>
<name>A0A1J5IUV1_9BACT</name>
<gene>
    <name evidence="1" type="ORF">AUK40_01850</name>
</gene>
<dbReference type="AlphaFoldDB" id="A0A1J5IUV1"/>
<evidence type="ECO:0000313" key="2">
    <source>
        <dbReference type="Proteomes" id="UP000183245"/>
    </source>
</evidence>
<protein>
    <recommendedName>
        <fullName evidence="3">DUF3800 domain-containing protein</fullName>
    </recommendedName>
</protein>
<evidence type="ECO:0000313" key="1">
    <source>
        <dbReference type="EMBL" id="OIP98194.1"/>
    </source>
</evidence>
<proteinExistence type="predicted"/>
<dbReference type="Proteomes" id="UP000183245">
    <property type="component" value="Unassembled WGS sequence"/>
</dbReference>
<organism evidence="1 2">
    <name type="scientific">Candidatus Wirthbacteria bacterium CG2_30_54_11</name>
    <dbReference type="NCBI Taxonomy" id="1817892"/>
    <lineage>
        <taxon>Bacteria</taxon>
        <taxon>Candidatus Wirthbacteria</taxon>
    </lineage>
</organism>
<dbReference type="EMBL" id="MNZT01000035">
    <property type="protein sequence ID" value="OIP98194.1"/>
    <property type="molecule type" value="Genomic_DNA"/>
</dbReference>
<dbReference type="InterPro" id="IPR024524">
    <property type="entry name" value="DUF3800"/>
</dbReference>